<dbReference type="EMBL" id="JALBUU010000028">
    <property type="protein sequence ID" value="MCI0755404.1"/>
    <property type="molecule type" value="Genomic_DNA"/>
</dbReference>
<keyword evidence="3" id="KW-1185">Reference proteome</keyword>
<name>A0ABS9W7X9_9PROT</name>
<protein>
    <submittedName>
        <fullName evidence="2">Cadherin-like domain-containing protein</fullName>
    </submittedName>
</protein>
<reference evidence="2 3" key="1">
    <citation type="submission" date="2022-03" db="EMBL/GenBank/DDBJ databases">
        <title>Complete genome analysis of Roseomonas KG 17.1 : a prolific producer of plant growth promoters.</title>
        <authorList>
            <person name="Saadouli I."/>
            <person name="Najjari A."/>
            <person name="Mosbah A."/>
            <person name="Ouzari H.I."/>
        </authorList>
    </citation>
    <scope>NUCLEOTIDE SEQUENCE [LARGE SCALE GENOMIC DNA]</scope>
    <source>
        <strain evidence="2 3">KG17-1</strain>
    </source>
</reference>
<evidence type="ECO:0000313" key="3">
    <source>
        <dbReference type="Proteomes" id="UP001201985"/>
    </source>
</evidence>
<evidence type="ECO:0000256" key="1">
    <source>
        <dbReference type="SAM" id="MobiDB-lite"/>
    </source>
</evidence>
<feature type="region of interest" description="Disordered" evidence="1">
    <location>
        <begin position="92"/>
        <end position="254"/>
    </location>
</feature>
<feature type="compositionally biased region" description="Pro residues" evidence="1">
    <location>
        <begin position="184"/>
        <end position="209"/>
    </location>
</feature>
<feature type="compositionally biased region" description="Pro residues" evidence="1">
    <location>
        <begin position="227"/>
        <end position="249"/>
    </location>
</feature>
<organism evidence="2 3">
    <name type="scientific">Teichococcus vastitatis</name>
    <dbReference type="NCBI Taxonomy" id="2307076"/>
    <lineage>
        <taxon>Bacteria</taxon>
        <taxon>Pseudomonadati</taxon>
        <taxon>Pseudomonadota</taxon>
        <taxon>Alphaproteobacteria</taxon>
        <taxon>Acetobacterales</taxon>
        <taxon>Roseomonadaceae</taxon>
        <taxon>Roseomonas</taxon>
    </lineage>
</organism>
<gene>
    <name evidence="2" type="ORF">MON41_16915</name>
</gene>
<dbReference type="Proteomes" id="UP001201985">
    <property type="component" value="Unassembled WGS sequence"/>
</dbReference>
<accession>A0ABS9W7X9</accession>
<evidence type="ECO:0000313" key="2">
    <source>
        <dbReference type="EMBL" id="MCI0755404.1"/>
    </source>
</evidence>
<dbReference type="RefSeq" id="WP_241793371.1">
    <property type="nucleotide sequence ID" value="NZ_JALBUU010000028.1"/>
</dbReference>
<sequence>MTDPAPSASLPLESSAVDEEALRALRAVQRMLVPGDGAGSSTLAGGTVAAGGLAGAQGRAGGAPNSGADLAAAPDAAIAAALPLVEPEMAAQPVSTPELAEPGGSAVPARARTSPPPLILPVAADTVTGSADAPADNGGETTLPDRHPATLPDMPPPVSRVSGNGRREGRGDQQNGDAAAAAAPPGPAAAPAPAIPAMPEPEGAPPLKTPVPEDASGEPVDIAEPEPAVPPPAPEPPAPEPPASGPPPEVAAGSVSGREDMAIALDLSVSLAAEQQGEAVTISILGLPEGATLSAGSAQADGSWQLALGELAGLSITPPQDFSGSLELTLRATAQDSSGGIVASDARFSVQVAPVVDGAVLAGLAAGSEDQWITLQAAFGTPLDPSEFWDGQVLVHGVPADAMLSQGRALGNGSWAVDQAELAAGRVAIRPPVNSDATIHLRLEAAVRDGPDALAVVAEPLQVRVAAVADAPSASATDAAGLEDQPVILDLSAALRDTDGSESLSVQLLGVPAGATLSAGARQVDGSWLLSSAQLSGLSLAAPADQAGMLQLTLRAAAREANGDIAVTEVPFSVQLRAVADPVALVADGEGAEDSWIPLRGTLALTDIDGSERFAPVLTVRGLPSGALLSHGSETAPGVWEVPLEAFRSGTLSVRPPPDSGATLRLTFAVTSMDGTEDSRVTEADVVVPVRAVADTPLLTVQALHGREDTPLPLTGIGGALRDDDGSETLGFVLSGLPAGASLSAGSHQADGSWVLSPAELAGASLLPPRDFAGSFTLTLRGTATEPANGDSSTQAASFSVSFEAAVDAAINSGPTAGREDGWIGLSPAFLDMDADGSETWAAVTTISGLPAGALLNMGSETSPGVWQVPTTALQAGQISIRPPANSDDDFTVTFGTLVTDEAGMLSVSRLVTGTQGIEVAAVADAPAVTVRNFEGREDTLLPLSGLGGALRDTDGSESLSFVLSGVPAGASFSAGTRQADGTWLFTPAQLGSASMAPPAQFSGSFTMTLSAIATEGRDGKPAASSAASFTVSLNPVVDGGTITGTSTGAEDTAIVLRPDCFNPDGDGSETFGAIVEVSGVPVGAVLSSGTMIAPGIWRVATDDLRNGRITITPPANSDADIALTISGVVTDRGNGAEDSKTVIGSHMVVVTAVADAPAVTVRNLQGREDTLLPLSGLGGALRDTDGSESLSFVLSGVPAGASFSAGTRQADGTWLFTPAQLGSASMAPPAQFSGSFTMTLSAIATEGRDGKPAASSAASFTVSLNPVADPGSITGRASGTEDTVIVLRPSFSTPDADGSEQWSAVTQIAGVPAGAMLTAGTQIAPGCWEVSTSDLRAGRISIIPPHNSDKDFALTLTATLTDTGNGVTVSRVVTGSNSVAVNARADAPAVTAARAAGLEDAVIPLNLSAALTDLDGSETLTLKVLGVPPGASLSHGKRQTDGSWTVNPADLPGLAFTPTPDFAGSLTLKLQATAHDNNNSTSTVTRSFTVEVAAVADAPLVKAVAAIGNEDTAIPLNITALPTDTDGSERISALRLSDVPAGAMVRAGGLVLARQADGSILVQPGQIAGLTITPPAQSDDDIILRVSAISVEVNGSKAESTPVDLPVTVRGVADAPLPANLTAAGAEDGSIPLRIGAIMPDADGSERLSFLVSGLPPGATLSTGTYHGPGAWSLTAAEAAVAVLRPPPDFAGSILLTVTAVTQEQRGGSQARGTATLAVQVGAVVDMPAVGGLDGSSGNWGTMGGSEDRPVLLRLDPGLTDRDGSERLTGEILIRGVPPGAVLRLADTSVVTAAEDGTYHVSVARMHGVTLQLPANDDAAVTLRLSMTVEDTGGVRRQIGGVVTVDPAGIADMPVLTLTDSIGVGRSGTEASPAGIPLHIAASLADGDGSETLHVWVRDVPAGAVLSSGVPAGEGVWRVPVAALAGLSILPPAGFAGSFALRVTAKASEHDGDAALRTESLVVTVAEAAGGGGAADPGSGPATAQIPLLGVVDAATREDAGVPLVITLTSANDDGGFEALGIRIAGVPPGATLSAGQQDPLTGDWVLSPDELAGLRLMPPADLSGVISLTVHGIAAEATGGMAEAAPATLRIEVAAVADEAIIAAAPGAAAEDAAVPLRLSIALGDTDGSESLLGVVLTLSPGASLAGTGITALGGNRWAADPARLADLAMVPPADSDAALQVTVEATVREAANGDTRTTTRTLVLPVAAVADAPMVSVADAATPEDQPVRLDLAAALADTDGSEVLSVVLQGLPTGARLSAGLNNGDGSWTLTAAQLPGLTLMPPADWDGTMALTLLAYARETGNGAVATSRASFQVSVTGVADTPLLVVKDLAGTEDVRLPLDLRAMLVDLDGSEHLSVTLGGLPEGFSLNRGEALGNGQWRVSGEDLPGLEIMPAAHWNGSVILSAQATAQEAGSGGVAGVSASFRLTMTAVSDAPVLELATAIHGAAGSDSTPALGGAQASDVDSTVLAGATIILAGALEGDQLDLAGFALASQNGRLMIGDTGIEVVGGAYDAGTGILRLSGPATPGVYAAVLQALVLENSTGALSAGTRTISVTLTDGGGAASAQQSVALAVGAANPDEVEGHSFVGTAASETMTGGTGADLFLISAGGGHDIIDGGTGAWTDQIELVAAGAPGAGTWTLEIETPAAVTLSQDQAMAFDQPVSGHIHFADGTEVDFSRIDRIAWS</sequence>
<comment type="caution">
    <text evidence="2">The sequence shown here is derived from an EMBL/GenBank/DDBJ whole genome shotgun (WGS) entry which is preliminary data.</text>
</comment>
<proteinExistence type="predicted"/>